<dbReference type="InterPro" id="IPR036291">
    <property type="entry name" value="NAD(P)-bd_dom_sf"/>
</dbReference>
<name>A0ABV6JSL4_9PROT</name>
<keyword evidence="8" id="KW-1185">Reference proteome</keyword>
<evidence type="ECO:0000256" key="3">
    <source>
        <dbReference type="ARBA" id="ARBA00023027"/>
    </source>
</evidence>
<dbReference type="Pfam" id="PF00389">
    <property type="entry name" value="2-Hacid_dh"/>
    <property type="match status" value="1"/>
</dbReference>
<protein>
    <submittedName>
        <fullName evidence="7">2-hydroxyacid dehydrogenase</fullName>
        <ecNumber evidence="7">1.1.1.28</ecNumber>
    </submittedName>
</protein>
<evidence type="ECO:0000256" key="2">
    <source>
        <dbReference type="ARBA" id="ARBA00023002"/>
    </source>
</evidence>
<dbReference type="InterPro" id="IPR029753">
    <property type="entry name" value="D-isomer_DH_CS"/>
</dbReference>
<dbReference type="InterPro" id="IPR006139">
    <property type="entry name" value="D-isomer_2_OHA_DH_cat_dom"/>
</dbReference>
<accession>A0ABV6JSL4</accession>
<dbReference type="InterPro" id="IPR006140">
    <property type="entry name" value="D-isomer_DH_NAD-bd"/>
</dbReference>
<dbReference type="InterPro" id="IPR029752">
    <property type="entry name" value="D-isomer_DH_CS1"/>
</dbReference>
<dbReference type="Gene3D" id="3.40.50.720">
    <property type="entry name" value="NAD(P)-binding Rossmann-like Domain"/>
    <property type="match status" value="2"/>
</dbReference>
<keyword evidence="2 4" id="KW-0560">Oxidoreductase</keyword>
<dbReference type="SUPFAM" id="SSF52283">
    <property type="entry name" value="Formate/glycerate dehydrogenase catalytic domain-like"/>
    <property type="match status" value="1"/>
</dbReference>
<evidence type="ECO:0000259" key="6">
    <source>
        <dbReference type="Pfam" id="PF02826"/>
    </source>
</evidence>
<evidence type="ECO:0000313" key="7">
    <source>
        <dbReference type="EMBL" id="MFC0408723.1"/>
    </source>
</evidence>
<organism evidence="7 8">
    <name type="scientific">Roseomonas elaeocarpi</name>
    <dbReference type="NCBI Taxonomy" id="907779"/>
    <lineage>
        <taxon>Bacteria</taxon>
        <taxon>Pseudomonadati</taxon>
        <taxon>Pseudomonadota</taxon>
        <taxon>Alphaproteobacteria</taxon>
        <taxon>Acetobacterales</taxon>
        <taxon>Roseomonadaceae</taxon>
        <taxon>Roseomonas</taxon>
    </lineage>
</organism>
<feature type="domain" description="D-isomer specific 2-hydroxyacid dehydrogenase NAD-binding" evidence="6">
    <location>
        <begin position="110"/>
        <end position="298"/>
    </location>
</feature>
<evidence type="ECO:0000256" key="4">
    <source>
        <dbReference type="RuleBase" id="RU003719"/>
    </source>
</evidence>
<dbReference type="PROSITE" id="PS00671">
    <property type="entry name" value="D_2_HYDROXYACID_DH_3"/>
    <property type="match status" value="1"/>
</dbReference>
<keyword evidence="3" id="KW-0520">NAD</keyword>
<dbReference type="GO" id="GO:0008720">
    <property type="term" value="F:D-lactate dehydrogenase (NAD+) activity"/>
    <property type="evidence" value="ECO:0007669"/>
    <property type="project" value="UniProtKB-EC"/>
</dbReference>
<proteinExistence type="inferred from homology"/>
<dbReference type="EC" id="1.1.1.28" evidence="7"/>
<dbReference type="EMBL" id="JBHLUN010000007">
    <property type="protein sequence ID" value="MFC0408723.1"/>
    <property type="molecule type" value="Genomic_DNA"/>
</dbReference>
<feature type="domain" description="D-isomer specific 2-hydroxyacid dehydrogenase catalytic" evidence="5">
    <location>
        <begin position="5"/>
        <end position="329"/>
    </location>
</feature>
<dbReference type="InterPro" id="IPR058205">
    <property type="entry name" value="D-LDH-like"/>
</dbReference>
<sequence length="331" mass="35121">MQVTVFSTEPYDRRFLTEAAAAGGHALRFLEPRLSAETAALAAGSEAVCAFVNDTLDAAVLEQLREGGVRLVALRCAGFNNVDLVEAARLGIAVGRVPAYSPHAVAEHALALLLALNRRIHRAHNRVREGNFALEGLLGFDLHGKTVGVVGTGQIGKVMVRILAQGLGCEVLAHDPFPDPDCVAMGARYVPVDELLAASSVVTLHCPLTPATRHMIDAAAMVGMRWGAVLINTSRGALIDTPAVIEALKTGQLGALGIDVYEEEAQLFFRDLSDRAIADDVFARLLTFPNVLITGHQGFFTAEALRAIAETTVANLDHFARTGVPLHAVAG</sequence>
<dbReference type="Pfam" id="PF02826">
    <property type="entry name" value="2-Hacid_dh_C"/>
    <property type="match status" value="1"/>
</dbReference>
<dbReference type="CDD" id="cd12183">
    <property type="entry name" value="LDH_like_2"/>
    <property type="match status" value="1"/>
</dbReference>
<dbReference type="PANTHER" id="PTHR43026">
    <property type="entry name" value="2-HYDROXYACID DEHYDROGENASE HOMOLOG 1-RELATED"/>
    <property type="match status" value="1"/>
</dbReference>
<dbReference type="PANTHER" id="PTHR43026:SF1">
    <property type="entry name" value="2-HYDROXYACID DEHYDROGENASE HOMOLOG 1-RELATED"/>
    <property type="match status" value="1"/>
</dbReference>
<comment type="similarity">
    <text evidence="1 4">Belongs to the D-isomer specific 2-hydroxyacid dehydrogenase family.</text>
</comment>
<evidence type="ECO:0000256" key="1">
    <source>
        <dbReference type="ARBA" id="ARBA00005854"/>
    </source>
</evidence>
<reference evidence="7 8" key="1">
    <citation type="submission" date="2024-09" db="EMBL/GenBank/DDBJ databases">
        <authorList>
            <person name="Sun Q."/>
            <person name="Mori K."/>
        </authorList>
    </citation>
    <scope>NUCLEOTIDE SEQUENCE [LARGE SCALE GENOMIC DNA]</scope>
    <source>
        <strain evidence="7 8">TBRC 5777</strain>
    </source>
</reference>
<dbReference type="SUPFAM" id="SSF51735">
    <property type="entry name" value="NAD(P)-binding Rossmann-fold domains"/>
    <property type="match status" value="1"/>
</dbReference>
<dbReference type="RefSeq" id="WP_377044480.1">
    <property type="nucleotide sequence ID" value="NZ_JBHLUN010000007.1"/>
</dbReference>
<gene>
    <name evidence="7" type="ORF">ACFFGY_10710</name>
</gene>
<dbReference type="Proteomes" id="UP001589865">
    <property type="component" value="Unassembled WGS sequence"/>
</dbReference>
<evidence type="ECO:0000313" key="8">
    <source>
        <dbReference type="Proteomes" id="UP001589865"/>
    </source>
</evidence>
<evidence type="ECO:0000259" key="5">
    <source>
        <dbReference type="Pfam" id="PF00389"/>
    </source>
</evidence>
<comment type="caution">
    <text evidence="7">The sequence shown here is derived from an EMBL/GenBank/DDBJ whole genome shotgun (WGS) entry which is preliminary data.</text>
</comment>
<dbReference type="PROSITE" id="PS00065">
    <property type="entry name" value="D_2_HYDROXYACID_DH_1"/>
    <property type="match status" value="1"/>
</dbReference>